<accession>A0ABS6U6R2</accession>
<evidence type="ECO:0000256" key="1">
    <source>
        <dbReference type="SAM" id="Phobius"/>
    </source>
</evidence>
<protein>
    <submittedName>
        <fullName evidence="4">PspC domain-containing protein</fullName>
    </submittedName>
</protein>
<dbReference type="Pfam" id="PF09922">
    <property type="entry name" value="LiaF-like_C"/>
    <property type="match status" value="1"/>
</dbReference>
<gene>
    <name evidence="4" type="ORF">I4I82_09455</name>
</gene>
<evidence type="ECO:0000259" key="2">
    <source>
        <dbReference type="Pfam" id="PF04024"/>
    </source>
</evidence>
<feature type="transmembrane region" description="Helical" evidence="1">
    <location>
        <begin position="196"/>
        <end position="220"/>
    </location>
</feature>
<comment type="caution">
    <text evidence="4">The sequence shown here is derived from an EMBL/GenBank/DDBJ whole genome shotgun (WGS) entry which is preliminary data.</text>
</comment>
<feature type="transmembrane region" description="Helical" evidence="1">
    <location>
        <begin position="226"/>
        <end position="245"/>
    </location>
</feature>
<sequence length="396" mass="40094">MDGTELRTSLRDMWDTRPARPREGRHVAGVAAAIARRYDVDPVLIRVAFVVAAFSGVGVLLYVAGWIALPDGTDEPVGKRGPRGAALVGLAVLGVIGFGSLFDDNGFGILPLVVALGLLFLLHRSRGERVVAQPVPQPVSPPVATAAAADGSTVSLVKDGTPPAWDPLGAAPFAWDLPEPAGPPPAPARRRPPVTAVTLGVALLAGGATAALMLATGVLTAPNAPVLLGVVLTVLGFGLVAGSFLRAGRGLIPVAVVVGLVTWGSLATASFDWPEGGVGDLAVRPASVSQLQPVYSRGAGDVDIDLTALDLTAPGAPLVTEVRLGVGDVTVTVPRDADLTFTGTTGVGEVRAADEQRDGIDGTLTVSDLGADGIAGGRPLEITVHSGAGDVEVLRG</sequence>
<proteinExistence type="predicted"/>
<organism evidence="4 5">
    <name type="scientific">Pseudonocardia oceani</name>
    <dbReference type="NCBI Taxonomy" id="2792013"/>
    <lineage>
        <taxon>Bacteria</taxon>
        <taxon>Bacillati</taxon>
        <taxon>Actinomycetota</taxon>
        <taxon>Actinomycetes</taxon>
        <taxon>Pseudonocardiales</taxon>
        <taxon>Pseudonocardiaceae</taxon>
        <taxon>Pseudonocardia</taxon>
    </lineage>
</organism>
<evidence type="ECO:0000313" key="5">
    <source>
        <dbReference type="Proteomes" id="UP000694300"/>
    </source>
</evidence>
<feature type="domain" description="Phage shock protein PspC N-terminal" evidence="2">
    <location>
        <begin position="17"/>
        <end position="71"/>
    </location>
</feature>
<evidence type="ECO:0000313" key="4">
    <source>
        <dbReference type="EMBL" id="MBW0127914.1"/>
    </source>
</evidence>
<reference evidence="4 5" key="1">
    <citation type="submission" date="2020-11" db="EMBL/GenBank/DDBJ databases">
        <title>Pseudonocardia abyssalis sp. nov. and Pseudonocardia oceani sp. nov., description and phylogenomic analysis of two novel actinomycetes isolated from the deep Southern Ocean.</title>
        <authorList>
            <person name="Parra J."/>
        </authorList>
    </citation>
    <scope>NUCLEOTIDE SEQUENCE [LARGE SCALE GENOMIC DNA]</scope>
    <source>
        <strain evidence="5">KRD185</strain>
    </source>
</reference>
<feature type="transmembrane region" description="Helical" evidence="1">
    <location>
        <begin position="81"/>
        <end position="101"/>
    </location>
</feature>
<dbReference type="RefSeq" id="WP_218595640.1">
    <property type="nucleotide sequence ID" value="NZ_JADQDF010000001.1"/>
</dbReference>
<feature type="transmembrane region" description="Helical" evidence="1">
    <location>
        <begin position="252"/>
        <end position="271"/>
    </location>
</feature>
<dbReference type="InterPro" id="IPR024425">
    <property type="entry name" value="LiaF-like_C"/>
</dbReference>
<feature type="transmembrane region" description="Helical" evidence="1">
    <location>
        <begin position="43"/>
        <end position="69"/>
    </location>
</feature>
<name>A0ABS6U6R2_9PSEU</name>
<evidence type="ECO:0000259" key="3">
    <source>
        <dbReference type="Pfam" id="PF09922"/>
    </source>
</evidence>
<dbReference type="Pfam" id="PF04024">
    <property type="entry name" value="PspC"/>
    <property type="match status" value="1"/>
</dbReference>
<dbReference type="EMBL" id="JADQDF010000001">
    <property type="protein sequence ID" value="MBW0127914.1"/>
    <property type="molecule type" value="Genomic_DNA"/>
</dbReference>
<dbReference type="Proteomes" id="UP000694300">
    <property type="component" value="Unassembled WGS sequence"/>
</dbReference>
<dbReference type="InterPro" id="IPR007168">
    <property type="entry name" value="Phageshock_PspC_N"/>
</dbReference>
<feature type="domain" description="Cell wall-active antibiotics response LiaF-like C-terminal" evidence="3">
    <location>
        <begin position="296"/>
        <end position="393"/>
    </location>
</feature>
<keyword evidence="1" id="KW-1133">Transmembrane helix</keyword>
<keyword evidence="1" id="KW-0812">Transmembrane</keyword>
<feature type="transmembrane region" description="Helical" evidence="1">
    <location>
        <begin position="107"/>
        <end position="123"/>
    </location>
</feature>
<keyword evidence="5" id="KW-1185">Reference proteome</keyword>
<keyword evidence="1" id="KW-0472">Membrane</keyword>